<proteinExistence type="predicted"/>
<keyword evidence="2" id="KW-1185">Reference proteome</keyword>
<accession>A0A9P5K005</accession>
<dbReference type="Proteomes" id="UP000759537">
    <property type="component" value="Unassembled WGS sequence"/>
</dbReference>
<dbReference type="EMBL" id="WHVB01000019">
    <property type="protein sequence ID" value="KAF8473064.1"/>
    <property type="molecule type" value="Genomic_DNA"/>
</dbReference>
<reference evidence="1" key="1">
    <citation type="submission" date="2019-10" db="EMBL/GenBank/DDBJ databases">
        <authorList>
            <consortium name="DOE Joint Genome Institute"/>
            <person name="Kuo A."/>
            <person name="Miyauchi S."/>
            <person name="Kiss E."/>
            <person name="Drula E."/>
            <person name="Kohler A."/>
            <person name="Sanchez-Garcia M."/>
            <person name="Andreopoulos B."/>
            <person name="Barry K.W."/>
            <person name="Bonito G."/>
            <person name="Buee M."/>
            <person name="Carver A."/>
            <person name="Chen C."/>
            <person name="Cichocki N."/>
            <person name="Clum A."/>
            <person name="Culley D."/>
            <person name="Crous P.W."/>
            <person name="Fauchery L."/>
            <person name="Girlanda M."/>
            <person name="Hayes R."/>
            <person name="Keri Z."/>
            <person name="LaButti K."/>
            <person name="Lipzen A."/>
            <person name="Lombard V."/>
            <person name="Magnuson J."/>
            <person name="Maillard F."/>
            <person name="Morin E."/>
            <person name="Murat C."/>
            <person name="Nolan M."/>
            <person name="Ohm R."/>
            <person name="Pangilinan J."/>
            <person name="Pereira M."/>
            <person name="Perotto S."/>
            <person name="Peter M."/>
            <person name="Riley R."/>
            <person name="Sitrit Y."/>
            <person name="Stielow B."/>
            <person name="Szollosi G."/>
            <person name="Zifcakova L."/>
            <person name="Stursova M."/>
            <person name="Spatafora J.W."/>
            <person name="Tedersoo L."/>
            <person name="Vaario L.-M."/>
            <person name="Yamada A."/>
            <person name="Yan M."/>
            <person name="Wang P."/>
            <person name="Xu J."/>
            <person name="Bruns T."/>
            <person name="Baldrian P."/>
            <person name="Vilgalys R."/>
            <person name="Henrissat B."/>
            <person name="Grigoriev I.V."/>
            <person name="Hibbett D."/>
            <person name="Nagy L.G."/>
            <person name="Martin F.M."/>
        </authorList>
    </citation>
    <scope>NUCLEOTIDE SEQUENCE</scope>
    <source>
        <strain evidence="1">Prilba</strain>
    </source>
</reference>
<reference evidence="1" key="2">
    <citation type="journal article" date="2020" name="Nat. Commun.">
        <title>Large-scale genome sequencing of mycorrhizal fungi provides insights into the early evolution of symbiotic traits.</title>
        <authorList>
            <person name="Miyauchi S."/>
            <person name="Kiss E."/>
            <person name="Kuo A."/>
            <person name="Drula E."/>
            <person name="Kohler A."/>
            <person name="Sanchez-Garcia M."/>
            <person name="Morin E."/>
            <person name="Andreopoulos B."/>
            <person name="Barry K.W."/>
            <person name="Bonito G."/>
            <person name="Buee M."/>
            <person name="Carver A."/>
            <person name="Chen C."/>
            <person name="Cichocki N."/>
            <person name="Clum A."/>
            <person name="Culley D."/>
            <person name="Crous P.W."/>
            <person name="Fauchery L."/>
            <person name="Girlanda M."/>
            <person name="Hayes R.D."/>
            <person name="Keri Z."/>
            <person name="LaButti K."/>
            <person name="Lipzen A."/>
            <person name="Lombard V."/>
            <person name="Magnuson J."/>
            <person name="Maillard F."/>
            <person name="Murat C."/>
            <person name="Nolan M."/>
            <person name="Ohm R.A."/>
            <person name="Pangilinan J."/>
            <person name="Pereira M.F."/>
            <person name="Perotto S."/>
            <person name="Peter M."/>
            <person name="Pfister S."/>
            <person name="Riley R."/>
            <person name="Sitrit Y."/>
            <person name="Stielow J.B."/>
            <person name="Szollosi G."/>
            <person name="Zifcakova L."/>
            <person name="Stursova M."/>
            <person name="Spatafora J.W."/>
            <person name="Tedersoo L."/>
            <person name="Vaario L.M."/>
            <person name="Yamada A."/>
            <person name="Yan M."/>
            <person name="Wang P."/>
            <person name="Xu J."/>
            <person name="Bruns T."/>
            <person name="Baldrian P."/>
            <person name="Vilgalys R."/>
            <person name="Dunand C."/>
            <person name="Henrissat B."/>
            <person name="Grigoriev I.V."/>
            <person name="Hibbett D."/>
            <person name="Nagy L.G."/>
            <person name="Martin F.M."/>
        </authorList>
    </citation>
    <scope>NUCLEOTIDE SEQUENCE</scope>
    <source>
        <strain evidence="1">Prilba</strain>
    </source>
</reference>
<protein>
    <submittedName>
        <fullName evidence="1">Uncharacterized protein</fullName>
    </submittedName>
</protein>
<organism evidence="1 2">
    <name type="scientific">Russula ochroleuca</name>
    <dbReference type="NCBI Taxonomy" id="152965"/>
    <lineage>
        <taxon>Eukaryota</taxon>
        <taxon>Fungi</taxon>
        <taxon>Dikarya</taxon>
        <taxon>Basidiomycota</taxon>
        <taxon>Agaricomycotina</taxon>
        <taxon>Agaricomycetes</taxon>
        <taxon>Russulales</taxon>
        <taxon>Russulaceae</taxon>
        <taxon>Russula</taxon>
    </lineage>
</organism>
<gene>
    <name evidence="1" type="ORF">DFH94DRAFT_695990</name>
</gene>
<dbReference type="AlphaFoldDB" id="A0A9P5K005"/>
<evidence type="ECO:0000313" key="1">
    <source>
        <dbReference type="EMBL" id="KAF8473064.1"/>
    </source>
</evidence>
<comment type="caution">
    <text evidence="1">The sequence shown here is derived from an EMBL/GenBank/DDBJ whole genome shotgun (WGS) entry which is preliminary data.</text>
</comment>
<sequence length="398" mass="45943">MGNSPHHTASIHILDDDSFLNIFRLYRPAIFDGDEDNIDQIKGGEGWDHERWWYKLAHVCQRWQILILRSASYLGLCLVCTRGTPVADMLAHSPPLPLVIDYFNVYDGIDVEDEEAIILALKQRDRVRLGMTVWYMLKLIIAIDEEYPVPEYLIMESTVWDLTSTTVMLPKTFQAPRLRYLLLSGFALPMGSRLLTTALGIVMLTLDVGYPSAYFQPNTLLQRLSFMPQLEKLLIVFLLAPGLNHDVERQLMHTSIISPVTLSNLRWIEFQVVSDYMETIVRRITTPRLEELRIQFFCPLDFLIPCLLHFMETTENLRIDSAKFEFSRYMVYVGAYPSLRKEVDVYPISINVFCGFLSRVSAVVQTFNSPGGIYPTVEHLTLEHKESNEEHNEVDRTE</sequence>
<name>A0A9P5K005_9AGAM</name>
<evidence type="ECO:0000313" key="2">
    <source>
        <dbReference type="Proteomes" id="UP000759537"/>
    </source>
</evidence>